<accession>A0AAV9P598</accession>
<dbReference type="InterPro" id="IPR029044">
    <property type="entry name" value="Nucleotide-diphossugar_trans"/>
</dbReference>
<evidence type="ECO:0000256" key="4">
    <source>
        <dbReference type="ARBA" id="ARBA00006739"/>
    </source>
</evidence>
<protein>
    <recommendedName>
        <fullName evidence="6">Ceramide glucosyltransferase</fullName>
        <ecNumber evidence="5">2.4.1.80</ecNumber>
    </recommendedName>
    <alternativeName>
        <fullName evidence="13">Glucosylceramide synthase</fullName>
    </alternativeName>
    <alternativeName>
        <fullName evidence="14">UDP-glucose ceramide glucosyltransferase</fullName>
    </alternativeName>
    <alternativeName>
        <fullName evidence="12">UDP-glucose:N-acylsphingosine D-glucosyltransferase</fullName>
    </alternativeName>
</protein>
<evidence type="ECO:0000256" key="1">
    <source>
        <dbReference type="ARBA" id="ARBA00004141"/>
    </source>
</evidence>
<keyword evidence="8 16" id="KW-0808">Transferase</keyword>
<comment type="similarity">
    <text evidence="4">Belongs to the glycosyltransferase 2 family.</text>
</comment>
<dbReference type="GO" id="GO:0016020">
    <property type="term" value="C:membrane"/>
    <property type="evidence" value="ECO:0007669"/>
    <property type="project" value="UniProtKB-SubCell"/>
</dbReference>
<dbReference type="SUPFAM" id="SSF53448">
    <property type="entry name" value="Nucleotide-diphospho-sugar transferases"/>
    <property type="match status" value="1"/>
</dbReference>
<gene>
    <name evidence="16" type="primary">HSX11</name>
    <name evidence="16" type="ORF">LTR77_008004</name>
</gene>
<evidence type="ECO:0000256" key="3">
    <source>
        <dbReference type="ARBA" id="ARBA00004991"/>
    </source>
</evidence>
<comment type="caution">
    <text evidence="16">The sequence shown here is derived from an EMBL/GenBank/DDBJ whole genome shotgun (WGS) entry which is preliminary data.</text>
</comment>
<organism evidence="16 17">
    <name type="scientific">Saxophila tyrrhenica</name>
    <dbReference type="NCBI Taxonomy" id="1690608"/>
    <lineage>
        <taxon>Eukaryota</taxon>
        <taxon>Fungi</taxon>
        <taxon>Dikarya</taxon>
        <taxon>Ascomycota</taxon>
        <taxon>Pezizomycotina</taxon>
        <taxon>Dothideomycetes</taxon>
        <taxon>Dothideomycetidae</taxon>
        <taxon>Mycosphaerellales</taxon>
        <taxon>Extremaceae</taxon>
        <taxon>Saxophila</taxon>
    </lineage>
</organism>
<evidence type="ECO:0000256" key="2">
    <source>
        <dbReference type="ARBA" id="ARBA00004760"/>
    </source>
</evidence>
<keyword evidence="17" id="KW-1185">Reference proteome</keyword>
<dbReference type="EC" id="2.4.1.80" evidence="5"/>
<evidence type="ECO:0000256" key="8">
    <source>
        <dbReference type="ARBA" id="ARBA00022679"/>
    </source>
</evidence>
<dbReference type="EMBL" id="JAVRRT010000013">
    <property type="protein sequence ID" value="KAK5166461.1"/>
    <property type="molecule type" value="Genomic_DNA"/>
</dbReference>
<dbReference type="PANTHER" id="PTHR12726">
    <property type="entry name" value="CERAMIDE GLUCOSYLTRANSFERASE"/>
    <property type="match status" value="1"/>
</dbReference>
<keyword evidence="10 15" id="KW-1133">Transmembrane helix</keyword>
<evidence type="ECO:0000256" key="13">
    <source>
        <dbReference type="ARBA" id="ARBA00031543"/>
    </source>
</evidence>
<evidence type="ECO:0000256" key="10">
    <source>
        <dbReference type="ARBA" id="ARBA00022989"/>
    </source>
</evidence>
<evidence type="ECO:0000256" key="9">
    <source>
        <dbReference type="ARBA" id="ARBA00022692"/>
    </source>
</evidence>
<evidence type="ECO:0000256" key="15">
    <source>
        <dbReference type="SAM" id="Phobius"/>
    </source>
</evidence>
<evidence type="ECO:0000256" key="5">
    <source>
        <dbReference type="ARBA" id="ARBA00012699"/>
    </source>
</evidence>
<comment type="subcellular location">
    <subcellularLocation>
        <location evidence="1">Membrane</location>
        <topology evidence="1">Multi-pass membrane protein</topology>
    </subcellularLocation>
</comment>
<evidence type="ECO:0000256" key="14">
    <source>
        <dbReference type="ARBA" id="ARBA00032575"/>
    </source>
</evidence>
<comment type="pathway">
    <text evidence="3">Sphingolipid metabolism.</text>
</comment>
<dbReference type="GO" id="GO:0006679">
    <property type="term" value="P:glucosylceramide biosynthetic process"/>
    <property type="evidence" value="ECO:0007669"/>
    <property type="project" value="TreeGrafter"/>
</dbReference>
<evidence type="ECO:0000256" key="11">
    <source>
        <dbReference type="ARBA" id="ARBA00023136"/>
    </source>
</evidence>
<dbReference type="InterPro" id="IPR025993">
    <property type="entry name" value="Ceramide_glucosylTrfase"/>
</dbReference>
<sequence>MSFRCLHLRYRKHTLADQSACNRKTAFRYYSHAPEPASLKHESTIPEVTIIRPCKGLEPYLYDCLASTFRQDYAREKLHIRLCIASRSDPALPVLESLVKDFGSEYDVQIFVEEEDELLQGGGLQLGPNPKIRNMSRAYREADRSSNGLVWIVDCNVWIGIHTLGRMIRTLEGNKFVHQLPLSIDVTDTLHQGLKETRSWWSVGGSRLDEMFMSTAHAKFYTAINTVLIAPCIVGKSTMFPTSYLDSLTEGQGIDYFSYNICEDHLIGDLLWKGEVPEEKAGSKLGKHAMCFGDLAIQPMVNTSVSEYWNRRVRWLRVRKFTVTLATLVEPGTESFLCSTYGAYAVTSLPFFHESLSIPQTWAAFAIFWLISVSLWCAMDWTLYRKLHSGASVWTSSQMHVPEFAKHAKGGKSRPLREWLMTWIGREALALPIWAWAFYGGTAVQWRGKSFWVGTDMKVHEIESDANKTNGHAVMTNGKARYD</sequence>
<evidence type="ECO:0000256" key="7">
    <source>
        <dbReference type="ARBA" id="ARBA00022676"/>
    </source>
</evidence>
<dbReference type="RefSeq" id="XP_064656343.1">
    <property type="nucleotide sequence ID" value="XM_064805238.1"/>
</dbReference>
<evidence type="ECO:0000313" key="16">
    <source>
        <dbReference type="EMBL" id="KAK5166461.1"/>
    </source>
</evidence>
<evidence type="ECO:0000256" key="6">
    <source>
        <dbReference type="ARBA" id="ARBA00019988"/>
    </source>
</evidence>
<evidence type="ECO:0000256" key="12">
    <source>
        <dbReference type="ARBA" id="ARBA00031017"/>
    </source>
</evidence>
<keyword evidence="7 16" id="KW-0328">Glycosyltransferase</keyword>
<proteinExistence type="inferred from homology"/>
<reference evidence="16 17" key="1">
    <citation type="submission" date="2023-08" db="EMBL/GenBank/DDBJ databases">
        <title>Black Yeasts Isolated from many extreme environments.</title>
        <authorList>
            <person name="Coleine C."/>
            <person name="Stajich J.E."/>
            <person name="Selbmann L."/>
        </authorList>
    </citation>
    <scope>NUCLEOTIDE SEQUENCE [LARGE SCALE GENOMIC DNA]</scope>
    <source>
        <strain evidence="16 17">CCFEE 5935</strain>
    </source>
</reference>
<keyword evidence="9 15" id="KW-0812">Transmembrane</keyword>
<dbReference type="AlphaFoldDB" id="A0AAV9P598"/>
<dbReference type="GO" id="GO:0008120">
    <property type="term" value="F:ceramide glucosyltransferase activity"/>
    <property type="evidence" value="ECO:0007669"/>
    <property type="project" value="UniProtKB-EC"/>
</dbReference>
<dbReference type="Pfam" id="PF13506">
    <property type="entry name" value="Glyco_transf_21"/>
    <property type="match status" value="1"/>
</dbReference>
<evidence type="ECO:0000313" key="17">
    <source>
        <dbReference type="Proteomes" id="UP001337655"/>
    </source>
</evidence>
<comment type="pathway">
    <text evidence="2">Lipid metabolism; sphingolipid metabolism.</text>
</comment>
<name>A0AAV9P598_9PEZI</name>
<keyword evidence="11 15" id="KW-0472">Membrane</keyword>
<feature type="transmembrane region" description="Helical" evidence="15">
    <location>
        <begin position="362"/>
        <end position="379"/>
    </location>
</feature>
<dbReference type="Proteomes" id="UP001337655">
    <property type="component" value="Unassembled WGS sequence"/>
</dbReference>
<dbReference type="GeneID" id="89929338"/>
<dbReference type="PANTHER" id="PTHR12726:SF0">
    <property type="entry name" value="CERAMIDE GLUCOSYLTRANSFERASE"/>
    <property type="match status" value="1"/>
</dbReference>